<keyword evidence="1" id="KW-0812">Transmembrane</keyword>
<evidence type="ECO:0000313" key="2">
    <source>
        <dbReference type="EMBL" id="CAD9395615.1"/>
    </source>
</evidence>
<gene>
    <name evidence="2" type="ORF">DSPE1174_LOCUS7515</name>
</gene>
<feature type="non-terminal residue" evidence="2">
    <location>
        <position position="106"/>
    </location>
</feature>
<feature type="transmembrane region" description="Helical" evidence="1">
    <location>
        <begin position="7"/>
        <end position="29"/>
    </location>
</feature>
<protein>
    <recommendedName>
        <fullName evidence="3">Sodium/calcium exchanger membrane region domain-containing protein</fullName>
    </recommendedName>
</protein>
<evidence type="ECO:0000256" key="1">
    <source>
        <dbReference type="SAM" id="Phobius"/>
    </source>
</evidence>
<accession>A0A7S2BG30</accession>
<evidence type="ECO:0008006" key="3">
    <source>
        <dbReference type="Google" id="ProtNLM"/>
    </source>
</evidence>
<dbReference type="AlphaFoldDB" id="A0A7S2BG30"/>
<keyword evidence="1" id="KW-0472">Membrane</keyword>
<dbReference type="EMBL" id="HBGS01014210">
    <property type="protein sequence ID" value="CAD9395615.1"/>
    <property type="molecule type" value="Transcribed_RNA"/>
</dbReference>
<keyword evidence="1" id="KW-1133">Transmembrane helix</keyword>
<reference evidence="2" key="1">
    <citation type="submission" date="2021-01" db="EMBL/GenBank/DDBJ databases">
        <authorList>
            <person name="Corre E."/>
            <person name="Pelletier E."/>
            <person name="Niang G."/>
            <person name="Scheremetjew M."/>
            <person name="Finn R."/>
            <person name="Kale V."/>
            <person name="Holt S."/>
            <person name="Cochrane G."/>
            <person name="Meng A."/>
            <person name="Brown T."/>
            <person name="Cohen L."/>
        </authorList>
    </citation>
    <scope>NUCLEOTIDE SEQUENCE</scope>
    <source>
        <strain evidence="2">CCMP1381</strain>
    </source>
</reference>
<proteinExistence type="predicted"/>
<sequence>MISDGSELLLLVPSVAGIVGSCVLPILGAVPDGMIVLFSGMGPNAQEQLNVGVGALAGSTIMLLTIPWALSIYAGRVNIDNNEPQYTKTGRKMDGKVVGVANSQSV</sequence>
<organism evidence="2">
    <name type="scientific">Octactis speculum</name>
    <dbReference type="NCBI Taxonomy" id="3111310"/>
    <lineage>
        <taxon>Eukaryota</taxon>
        <taxon>Sar</taxon>
        <taxon>Stramenopiles</taxon>
        <taxon>Ochrophyta</taxon>
        <taxon>Dictyochophyceae</taxon>
        <taxon>Dictyochales</taxon>
        <taxon>Dictyochaceae</taxon>
        <taxon>Octactis</taxon>
    </lineage>
</organism>
<name>A0A7S2BG30_9STRA</name>
<feature type="transmembrane region" description="Helical" evidence="1">
    <location>
        <begin position="49"/>
        <end position="70"/>
    </location>
</feature>